<evidence type="ECO:0000256" key="9">
    <source>
        <dbReference type="ARBA" id="ARBA00034808"/>
    </source>
</evidence>
<dbReference type="InterPro" id="IPR013986">
    <property type="entry name" value="DExx_box_DNA_helicase_dom_sf"/>
</dbReference>
<sequence>MSTLRLQKNTCVQDYIKQLNPSQREAVVNTEGPVMVIAGAGSGKTRVLTYRIAYLMDEKKVDPFNILSLTFTNKAAKEMKERIGKIVGGNEAKNLWMGTFHSVFAKILRFEADKLGFPSNFTIYDAEDARKVIANVIKEKNLDKEVYKVKSVASRISSFKNALITPKEYLRSPELQENDAAARMPMMGDIYRAYAERCFRSGAMDFDDLLLYTFILLRKFPDVLAKYQDRFRYIMVDEYQDTNHAQYLIVKSLANRYGNICVVGDDAQSIYAFRGANIRNILNYQRDYEDVRVFKLEQNYRSTKTIVGAANSLIKKNKEQLDKNVWTDNSDGEQIVINKTVSDTDEASYVARTIFEKNMQEHIPFSDFAILYRTNAQSRAMEESFRRRNIPYRIYGGLSFYQRKEVKDLLAYVRLTINSNDEEAFRRVINYPKRGIGDTTLEKITVAANANGVSVWEICSNLGYYQSVGLNKPTTVKIQDFVTKIQSFKALAKEAEAFDLATHIAKTSGLLRELSQDKTPEGISRTENIQELLNSVKEFTENQKEIEDGNPSLSGFMEDVALLTDSDNTTDEDNEKVSLMTIHLAKGLEFPIVFIVGMEESLFPSMMAMSSRADLEEERRLFYVALTRAEKEAYLTYAQMRYRWGKLIDCEPSRFLQEIDESFLNINTPDFSPFTGAYGDSDEPSASRRPSPRRAPTSSAPSRSRQPQRTMPQRKNLRKIESSLPSANSDSVADTNPSDINVGDRVKHQRFGHGKIKEMEGAGPNKKAVIQFDNVGEKKLLLKFAKLEKVSG</sequence>
<dbReference type="PANTHER" id="PTHR11070:SF2">
    <property type="entry name" value="ATP-DEPENDENT DNA HELICASE SRS2"/>
    <property type="match status" value="1"/>
</dbReference>
<dbReference type="RefSeq" id="WP_014203354.1">
    <property type="nucleotide sequence ID" value="NC_016599.1"/>
</dbReference>
<reference evidence="16 17" key="1">
    <citation type="journal article" date="2012" name="Stand. Genomic Sci.">
        <title>Genome sequence of the orange-pigmented seawater bacterium Owenweeksia hongkongensis type strain (UST20020801(T)).</title>
        <authorList>
            <person name="Riedel T."/>
            <person name="Held B."/>
            <person name="Nolan M."/>
            <person name="Lucas S."/>
            <person name="Lapidus A."/>
            <person name="Tice H."/>
            <person name="Del Rio T.G."/>
            <person name="Cheng J.F."/>
            <person name="Han C."/>
            <person name="Tapia R."/>
            <person name="Goodwin L.A."/>
            <person name="Pitluck S."/>
            <person name="Liolios K."/>
            <person name="Mavromatis K."/>
            <person name="Pagani I."/>
            <person name="Ivanova N."/>
            <person name="Mikhailova N."/>
            <person name="Pati A."/>
            <person name="Chen A."/>
            <person name="Palaniappan K."/>
            <person name="Rohde M."/>
            <person name="Tindall B.J."/>
            <person name="Detter J.C."/>
            <person name="Goker M."/>
            <person name="Woyke T."/>
            <person name="Bristow J."/>
            <person name="Eisen J.A."/>
            <person name="Markowitz V."/>
            <person name="Hugenholtz P."/>
            <person name="Klenk H.P."/>
            <person name="Kyrpides N.C."/>
        </authorList>
    </citation>
    <scope>NUCLEOTIDE SEQUENCE</scope>
    <source>
        <strain evidence="17">DSM 17368 / JCM 12287 / NRRL B-23963</strain>
    </source>
</reference>
<evidence type="ECO:0000256" key="2">
    <source>
        <dbReference type="ARBA" id="ARBA00022741"/>
    </source>
</evidence>
<dbReference type="CDD" id="cd17932">
    <property type="entry name" value="DEXQc_UvrD"/>
    <property type="match status" value="1"/>
</dbReference>
<dbReference type="PATRIC" id="fig|926562.3.peg.3070"/>
<evidence type="ECO:0000256" key="12">
    <source>
        <dbReference type="PROSITE-ProRule" id="PRU00560"/>
    </source>
</evidence>
<evidence type="ECO:0000256" key="1">
    <source>
        <dbReference type="ARBA" id="ARBA00009922"/>
    </source>
</evidence>
<keyword evidence="4 12" id="KW-0347">Helicase</keyword>
<keyword evidence="5 12" id="KW-0067">ATP-binding</keyword>
<dbReference type="AlphaFoldDB" id="G8R2J5"/>
<feature type="compositionally biased region" description="Low complexity" evidence="13">
    <location>
        <begin position="694"/>
        <end position="710"/>
    </location>
</feature>
<dbReference type="InterPro" id="IPR014017">
    <property type="entry name" value="DNA_helicase_UvrD-like_C"/>
</dbReference>
<keyword evidence="7" id="KW-0413">Isomerase</keyword>
<evidence type="ECO:0000256" key="7">
    <source>
        <dbReference type="ARBA" id="ARBA00023235"/>
    </source>
</evidence>
<gene>
    <name evidence="16" type="ordered locus">Oweho_3052</name>
</gene>
<evidence type="ECO:0000259" key="15">
    <source>
        <dbReference type="PROSITE" id="PS51217"/>
    </source>
</evidence>
<feature type="domain" description="UvrD-like helicase C-terminal" evidence="15">
    <location>
        <begin position="304"/>
        <end position="587"/>
    </location>
</feature>
<dbReference type="HOGENOM" id="CLU_004585_5_2_10"/>
<dbReference type="Pfam" id="PF13361">
    <property type="entry name" value="UvrD_C"/>
    <property type="match status" value="1"/>
</dbReference>
<dbReference type="EMBL" id="CP003156">
    <property type="protein sequence ID" value="AEV34007.1"/>
    <property type="molecule type" value="Genomic_DNA"/>
</dbReference>
<keyword evidence="2 12" id="KW-0547">Nucleotide-binding</keyword>
<feature type="region of interest" description="Disordered" evidence="13">
    <location>
        <begin position="674"/>
        <end position="743"/>
    </location>
</feature>
<keyword evidence="17" id="KW-1185">Reference proteome</keyword>
<keyword evidence="3 12" id="KW-0378">Hydrolase</keyword>
<dbReference type="Gene3D" id="3.40.50.300">
    <property type="entry name" value="P-loop containing nucleotide triphosphate hydrolases"/>
    <property type="match status" value="2"/>
</dbReference>
<evidence type="ECO:0000256" key="5">
    <source>
        <dbReference type="ARBA" id="ARBA00022840"/>
    </source>
</evidence>
<dbReference type="PROSITE" id="PS51217">
    <property type="entry name" value="UVRD_HELICASE_CTER"/>
    <property type="match status" value="1"/>
</dbReference>
<dbReference type="Proteomes" id="UP000005631">
    <property type="component" value="Chromosome"/>
</dbReference>
<dbReference type="Pfam" id="PF21196">
    <property type="entry name" value="PcrA_UvrD_tudor"/>
    <property type="match status" value="1"/>
</dbReference>
<evidence type="ECO:0000256" key="6">
    <source>
        <dbReference type="ARBA" id="ARBA00023125"/>
    </source>
</evidence>
<evidence type="ECO:0000256" key="11">
    <source>
        <dbReference type="ARBA" id="ARBA00048988"/>
    </source>
</evidence>
<evidence type="ECO:0000256" key="10">
    <source>
        <dbReference type="ARBA" id="ARBA00034923"/>
    </source>
</evidence>
<evidence type="ECO:0000313" key="17">
    <source>
        <dbReference type="Proteomes" id="UP000005631"/>
    </source>
</evidence>
<comment type="similarity">
    <text evidence="1">Belongs to the helicase family. UvrD subfamily.</text>
</comment>
<feature type="binding site" evidence="12">
    <location>
        <begin position="38"/>
        <end position="45"/>
    </location>
    <ligand>
        <name>ATP</name>
        <dbReference type="ChEBI" id="CHEBI:30616"/>
    </ligand>
</feature>
<dbReference type="GO" id="GO:0005829">
    <property type="term" value="C:cytosol"/>
    <property type="evidence" value="ECO:0007669"/>
    <property type="project" value="TreeGrafter"/>
</dbReference>
<evidence type="ECO:0000256" key="4">
    <source>
        <dbReference type="ARBA" id="ARBA00022806"/>
    </source>
</evidence>
<dbReference type="Gene3D" id="1.10.10.160">
    <property type="match status" value="1"/>
</dbReference>
<evidence type="ECO:0000256" key="8">
    <source>
        <dbReference type="ARBA" id="ARBA00034617"/>
    </source>
</evidence>
<protein>
    <recommendedName>
        <fullName evidence="9">DNA 3'-5' helicase</fullName>
        <ecNumber evidence="9">5.6.2.4</ecNumber>
    </recommendedName>
    <alternativeName>
        <fullName evidence="10">DNA 3'-5' helicase II</fullName>
    </alternativeName>
</protein>
<dbReference type="GO" id="GO:0033202">
    <property type="term" value="C:DNA helicase complex"/>
    <property type="evidence" value="ECO:0007669"/>
    <property type="project" value="TreeGrafter"/>
</dbReference>
<dbReference type="SUPFAM" id="SSF52540">
    <property type="entry name" value="P-loop containing nucleoside triphosphate hydrolases"/>
    <property type="match status" value="1"/>
</dbReference>
<dbReference type="GO" id="GO:0016887">
    <property type="term" value="F:ATP hydrolysis activity"/>
    <property type="evidence" value="ECO:0007669"/>
    <property type="project" value="RHEA"/>
</dbReference>
<dbReference type="PANTHER" id="PTHR11070">
    <property type="entry name" value="UVRD / RECB / PCRA DNA HELICASE FAMILY MEMBER"/>
    <property type="match status" value="1"/>
</dbReference>
<dbReference type="Pfam" id="PF00580">
    <property type="entry name" value="UvrD-helicase"/>
    <property type="match status" value="1"/>
</dbReference>
<dbReference type="GO" id="GO:0005524">
    <property type="term" value="F:ATP binding"/>
    <property type="evidence" value="ECO:0007669"/>
    <property type="project" value="UniProtKB-UniRule"/>
</dbReference>
<accession>G8R2J5</accession>
<dbReference type="GO" id="GO:0043138">
    <property type="term" value="F:3'-5' DNA helicase activity"/>
    <property type="evidence" value="ECO:0007669"/>
    <property type="project" value="UniProtKB-EC"/>
</dbReference>
<dbReference type="InterPro" id="IPR014016">
    <property type="entry name" value="UvrD-like_ATP-bd"/>
</dbReference>
<organism evidence="16 17">
    <name type="scientific">Owenweeksia hongkongensis (strain DSM 17368 / CIP 108786 / JCM 12287 / NRRL B-23963 / UST20020801)</name>
    <dbReference type="NCBI Taxonomy" id="926562"/>
    <lineage>
        <taxon>Bacteria</taxon>
        <taxon>Pseudomonadati</taxon>
        <taxon>Bacteroidota</taxon>
        <taxon>Flavobacteriia</taxon>
        <taxon>Flavobacteriales</taxon>
        <taxon>Owenweeksiaceae</taxon>
        <taxon>Owenweeksia</taxon>
    </lineage>
</organism>
<feature type="compositionally biased region" description="Polar residues" evidence="13">
    <location>
        <begin position="723"/>
        <end position="739"/>
    </location>
</feature>
<evidence type="ECO:0000256" key="13">
    <source>
        <dbReference type="SAM" id="MobiDB-lite"/>
    </source>
</evidence>
<dbReference type="FunFam" id="1.10.486.10:FF:000003">
    <property type="entry name" value="ATP-dependent DNA helicase"/>
    <property type="match status" value="1"/>
</dbReference>
<evidence type="ECO:0000313" key="16">
    <source>
        <dbReference type="EMBL" id="AEV34007.1"/>
    </source>
</evidence>
<keyword evidence="6" id="KW-0238">DNA-binding</keyword>
<dbReference type="EC" id="5.6.2.4" evidence="9"/>
<proteinExistence type="inferred from homology"/>
<dbReference type="Gene3D" id="1.10.486.10">
    <property type="entry name" value="PCRA, domain 4"/>
    <property type="match status" value="1"/>
</dbReference>
<dbReference type="KEGG" id="oho:Oweho_3052"/>
<dbReference type="InterPro" id="IPR000212">
    <property type="entry name" value="DNA_helicase_UvrD/REP"/>
</dbReference>
<dbReference type="InterPro" id="IPR027417">
    <property type="entry name" value="P-loop_NTPase"/>
</dbReference>
<dbReference type="GO" id="GO:0000725">
    <property type="term" value="P:recombinational repair"/>
    <property type="evidence" value="ECO:0007669"/>
    <property type="project" value="TreeGrafter"/>
</dbReference>
<evidence type="ECO:0000259" key="14">
    <source>
        <dbReference type="PROSITE" id="PS51198"/>
    </source>
</evidence>
<comment type="catalytic activity">
    <reaction evidence="8">
        <text>Couples ATP hydrolysis with the unwinding of duplex DNA by translocating in the 3'-5' direction.</text>
        <dbReference type="EC" id="5.6.2.4"/>
    </reaction>
</comment>
<dbReference type="STRING" id="926562.Oweho_3052"/>
<feature type="domain" description="UvrD-like helicase ATP-binding" evidence="14">
    <location>
        <begin position="17"/>
        <end position="303"/>
    </location>
</feature>
<dbReference type="eggNOG" id="COG0210">
    <property type="taxonomic scope" value="Bacteria"/>
</dbReference>
<comment type="catalytic activity">
    <reaction evidence="11">
        <text>ATP + H2O = ADP + phosphate + H(+)</text>
        <dbReference type="Rhea" id="RHEA:13065"/>
        <dbReference type="ChEBI" id="CHEBI:15377"/>
        <dbReference type="ChEBI" id="CHEBI:15378"/>
        <dbReference type="ChEBI" id="CHEBI:30616"/>
        <dbReference type="ChEBI" id="CHEBI:43474"/>
        <dbReference type="ChEBI" id="CHEBI:456216"/>
        <dbReference type="EC" id="5.6.2.4"/>
    </reaction>
</comment>
<evidence type="ECO:0000256" key="3">
    <source>
        <dbReference type="ARBA" id="ARBA00022801"/>
    </source>
</evidence>
<dbReference type="CDD" id="cd18807">
    <property type="entry name" value="SF1_C_UvrD"/>
    <property type="match status" value="1"/>
</dbReference>
<name>G8R2J5_OWEHD</name>
<dbReference type="GO" id="GO:0003677">
    <property type="term" value="F:DNA binding"/>
    <property type="evidence" value="ECO:0007669"/>
    <property type="project" value="UniProtKB-KW"/>
</dbReference>
<dbReference type="PROSITE" id="PS51198">
    <property type="entry name" value="UVRD_HELICASE_ATP_BIND"/>
    <property type="match status" value="1"/>
</dbReference>